<comment type="subcellular location">
    <subcellularLocation>
        <location evidence="1">Membrane</location>
        <topology evidence="1">Multi-pass membrane protein</topology>
    </subcellularLocation>
</comment>
<dbReference type="InterPro" id="IPR005135">
    <property type="entry name" value="Endo/exonuclease/phosphatase"/>
</dbReference>
<reference evidence="15" key="1">
    <citation type="submission" date="2020-10" db="EMBL/GenBank/DDBJ databases">
        <title>High-Quality Genome Resource of Clonostachys rosea strain S41 by Oxford Nanopore Long-Read Sequencing.</title>
        <authorList>
            <person name="Wang H."/>
        </authorList>
    </citation>
    <scope>NUCLEOTIDE SEQUENCE</scope>
    <source>
        <strain evidence="15">S41</strain>
    </source>
</reference>
<keyword evidence="7" id="KW-0378">Hydrolase</keyword>
<feature type="transmembrane region" description="Helical" evidence="13">
    <location>
        <begin position="421"/>
        <end position="439"/>
    </location>
</feature>
<feature type="domain" description="Endonuclease/exonuclease/phosphatase" evidence="14">
    <location>
        <begin position="26"/>
        <end position="345"/>
    </location>
</feature>
<keyword evidence="10 13" id="KW-1133">Transmembrane helix</keyword>
<dbReference type="GO" id="GO:0006665">
    <property type="term" value="P:sphingolipid metabolic process"/>
    <property type="evidence" value="ECO:0007669"/>
    <property type="project" value="UniProtKB-KW"/>
</dbReference>
<dbReference type="AlphaFoldDB" id="A0A8H7N990"/>
<dbReference type="GO" id="GO:0016020">
    <property type="term" value="C:membrane"/>
    <property type="evidence" value="ECO:0007669"/>
    <property type="project" value="UniProtKB-SubCell"/>
</dbReference>
<dbReference type="PANTHER" id="PTHR16320:SF24">
    <property type="entry name" value="PHOSPHODIESTERASE, PUTATIVE-RELATED"/>
    <property type="match status" value="1"/>
</dbReference>
<comment type="pathway">
    <text evidence="3">Sphingolipid metabolism.</text>
</comment>
<accession>A0A8H7N990</accession>
<evidence type="ECO:0000256" key="10">
    <source>
        <dbReference type="ARBA" id="ARBA00022989"/>
    </source>
</evidence>
<evidence type="ECO:0000256" key="6">
    <source>
        <dbReference type="ARBA" id="ARBA00022723"/>
    </source>
</evidence>
<evidence type="ECO:0000256" key="3">
    <source>
        <dbReference type="ARBA" id="ARBA00004991"/>
    </source>
</evidence>
<evidence type="ECO:0000256" key="12">
    <source>
        <dbReference type="ARBA" id="ARBA00023136"/>
    </source>
</evidence>
<evidence type="ECO:0000256" key="13">
    <source>
        <dbReference type="SAM" id="Phobius"/>
    </source>
</evidence>
<keyword evidence="8" id="KW-0460">Magnesium</keyword>
<keyword evidence="6" id="KW-0479">Metal-binding</keyword>
<comment type="similarity">
    <text evidence="4">Belongs to the neutral sphingomyelinase family.</text>
</comment>
<feature type="transmembrane region" description="Helical" evidence="13">
    <location>
        <begin position="445"/>
        <end position="471"/>
    </location>
</feature>
<keyword evidence="12 13" id="KW-0472">Membrane</keyword>
<evidence type="ECO:0000256" key="5">
    <source>
        <dbReference type="ARBA" id="ARBA00022692"/>
    </source>
</evidence>
<dbReference type="SUPFAM" id="SSF56219">
    <property type="entry name" value="DNase I-like"/>
    <property type="match status" value="1"/>
</dbReference>
<evidence type="ECO:0000256" key="9">
    <source>
        <dbReference type="ARBA" id="ARBA00022919"/>
    </source>
</evidence>
<keyword evidence="9" id="KW-0746">Sphingolipid metabolism</keyword>
<comment type="pathway">
    <text evidence="2">Lipid metabolism; sphingolipid metabolism.</text>
</comment>
<feature type="transmembrane region" description="Helical" evidence="13">
    <location>
        <begin position="514"/>
        <end position="540"/>
    </location>
</feature>
<evidence type="ECO:0000256" key="7">
    <source>
        <dbReference type="ARBA" id="ARBA00022801"/>
    </source>
</evidence>
<gene>
    <name evidence="15" type="ORF">IM811_013224</name>
</gene>
<evidence type="ECO:0000256" key="1">
    <source>
        <dbReference type="ARBA" id="ARBA00004141"/>
    </source>
</evidence>
<dbReference type="InterPro" id="IPR036691">
    <property type="entry name" value="Endo/exonu/phosph_ase_sf"/>
</dbReference>
<name>A0A8H7N990_BIOOC</name>
<evidence type="ECO:0000313" key="15">
    <source>
        <dbReference type="EMBL" id="KAF9751430.1"/>
    </source>
</evidence>
<dbReference type="Proteomes" id="UP000616885">
    <property type="component" value="Unassembled WGS sequence"/>
</dbReference>
<organism evidence="15 16">
    <name type="scientific">Bionectria ochroleuca</name>
    <name type="common">Gliocladium roseum</name>
    <dbReference type="NCBI Taxonomy" id="29856"/>
    <lineage>
        <taxon>Eukaryota</taxon>
        <taxon>Fungi</taxon>
        <taxon>Dikarya</taxon>
        <taxon>Ascomycota</taxon>
        <taxon>Pezizomycotina</taxon>
        <taxon>Sordariomycetes</taxon>
        <taxon>Hypocreomycetidae</taxon>
        <taxon>Hypocreales</taxon>
        <taxon>Bionectriaceae</taxon>
        <taxon>Clonostachys</taxon>
    </lineage>
</organism>
<evidence type="ECO:0000259" key="14">
    <source>
        <dbReference type="Pfam" id="PF03372"/>
    </source>
</evidence>
<evidence type="ECO:0000256" key="11">
    <source>
        <dbReference type="ARBA" id="ARBA00023098"/>
    </source>
</evidence>
<proteinExistence type="inferred from homology"/>
<dbReference type="PANTHER" id="PTHR16320">
    <property type="entry name" value="SPHINGOMYELINASE FAMILY MEMBER"/>
    <property type="match status" value="1"/>
</dbReference>
<evidence type="ECO:0000313" key="16">
    <source>
        <dbReference type="Proteomes" id="UP000616885"/>
    </source>
</evidence>
<dbReference type="Pfam" id="PF03372">
    <property type="entry name" value="Exo_endo_phos"/>
    <property type="match status" value="1"/>
</dbReference>
<keyword evidence="5 13" id="KW-0812">Transmembrane</keyword>
<dbReference type="GO" id="GO:0004767">
    <property type="term" value="F:sphingomyelin phosphodiesterase activity"/>
    <property type="evidence" value="ECO:0007669"/>
    <property type="project" value="InterPro"/>
</dbReference>
<dbReference type="GO" id="GO:0046872">
    <property type="term" value="F:metal ion binding"/>
    <property type="evidence" value="ECO:0007669"/>
    <property type="project" value="UniProtKB-KW"/>
</dbReference>
<dbReference type="EMBL" id="JADCTT010000005">
    <property type="protein sequence ID" value="KAF9751430.1"/>
    <property type="molecule type" value="Genomic_DNA"/>
</dbReference>
<dbReference type="InterPro" id="IPR038772">
    <property type="entry name" value="Sph/SMPD2-like"/>
</dbReference>
<dbReference type="Gene3D" id="3.60.10.10">
    <property type="entry name" value="Endonuclease/exonuclease/phosphatase"/>
    <property type="match status" value="1"/>
</dbReference>
<keyword evidence="11" id="KW-0443">Lipid metabolism</keyword>
<sequence length="541" mass="60125">MAVSQNPAGRGSLSSPPRCPEQIRLLTLNCWGLLHISALRSPRILEIGRRIAAMDAPPDVVCFQELFCQEDFQALRRETGTILPHAKFYHSGAFGAGLAIFSRWPITSSSMVPYQLNGRPTAFWRGDWYVGKGIACATIRFGPGPRDVLEVFNTHTHAPYEKGPKDTYVCHRTAQAWQMAKLVRSAVQTGHLVAALGDFNMLPSSLAHRIITARGGVRDVWRIFHPDSSLGPSDHPDEARRGLPVPSADFNLLENGATSNNVLNTWRWTKSEQKKLSAGDLCPVDPDTPDPRGQRLDYIFVSTGQSPDAVESSEGDGPRSGWVVESANVAMTERHPDLLVSLSDHFAVTATLTRHTSSTPRDPSAATPTTLESDYDAQLRYAASNDHHEDKTLSRSEYTSILAMIFWYASRERSQRHWRGVHFYSALVVWVACLVAVWFSPRNFVAFILMLFGSVVLLAGFIDGLLALLFFSWEIRALKEFEWEVLNSQPPAPAVTDPMAVWSVGREIRTSISLVCFLSPFRVHLSVFLGIHGSVIYIILT</sequence>
<evidence type="ECO:0000256" key="8">
    <source>
        <dbReference type="ARBA" id="ARBA00022842"/>
    </source>
</evidence>
<protein>
    <recommendedName>
        <fullName evidence="14">Endonuclease/exonuclease/phosphatase domain-containing protein</fullName>
    </recommendedName>
</protein>
<dbReference type="FunFam" id="3.60.10.10:FF:000059">
    <property type="entry name" value="Inositol phosphosphingolipids phospholipase C"/>
    <property type="match status" value="1"/>
</dbReference>
<comment type="caution">
    <text evidence="15">The sequence shown here is derived from an EMBL/GenBank/DDBJ whole genome shotgun (WGS) entry which is preliminary data.</text>
</comment>
<evidence type="ECO:0000256" key="4">
    <source>
        <dbReference type="ARBA" id="ARBA00006335"/>
    </source>
</evidence>
<evidence type="ECO:0000256" key="2">
    <source>
        <dbReference type="ARBA" id="ARBA00004760"/>
    </source>
</evidence>